<evidence type="ECO:0000313" key="2">
    <source>
        <dbReference type="Proteomes" id="UP001178507"/>
    </source>
</evidence>
<evidence type="ECO:0000313" key="1">
    <source>
        <dbReference type="EMBL" id="CAJ1384808.1"/>
    </source>
</evidence>
<accession>A0AA36IBR6</accession>
<reference evidence="1" key="1">
    <citation type="submission" date="2023-08" db="EMBL/GenBank/DDBJ databases">
        <authorList>
            <person name="Chen Y."/>
            <person name="Shah S."/>
            <person name="Dougan E. K."/>
            <person name="Thang M."/>
            <person name="Chan C."/>
        </authorList>
    </citation>
    <scope>NUCLEOTIDE SEQUENCE</scope>
</reference>
<sequence length="308" mass="34767">MAMVPRRAIQNPGKGVAVKQKPSIRKTIESMVSTGSQAEYFQPGQTIIIFDWDDTLCPSSWIRANKKVLSFFKPAPATEKYQKPLRELQASVEVLLKMAMKLGTVVIVTNAMDPWVETSCRNFLPSLLPLVSSLPVIYARSIFEQQGVEMSRSSSRSSSPLSRLAMPGLYAANGQNRLGAINAKIAAQQKTEEISPQKWKEVAFAQEIKDFYSRYQHQSWKNVISVGDSVFERDAVRRVVLQRPTPTKKCRTKTLKLFDDPEIEELIAQVKVVYDVINVMVQYDGDLDIEIDEDDLKLDGPLLDKLRD</sequence>
<name>A0AA36IBR6_9DINO</name>
<dbReference type="AlphaFoldDB" id="A0AA36IBR6"/>
<keyword evidence="2" id="KW-1185">Reference proteome</keyword>
<gene>
    <name evidence="1" type="ORF">EVOR1521_LOCUS11585</name>
</gene>
<proteinExistence type="predicted"/>
<dbReference type="PANTHER" id="PTHR38899:SF1">
    <property type="entry name" value="PROTEIN KINASE"/>
    <property type="match status" value="1"/>
</dbReference>
<dbReference type="EMBL" id="CAUJNA010001155">
    <property type="protein sequence ID" value="CAJ1384808.1"/>
    <property type="molecule type" value="Genomic_DNA"/>
</dbReference>
<dbReference type="Proteomes" id="UP001178507">
    <property type="component" value="Unassembled WGS sequence"/>
</dbReference>
<comment type="caution">
    <text evidence="1">The sequence shown here is derived from an EMBL/GenBank/DDBJ whole genome shotgun (WGS) entry which is preliminary data.</text>
</comment>
<dbReference type="PANTHER" id="PTHR38899">
    <property type="entry name" value="DOMAIN OOKINETE PROTEIN, PUTATIVE-RELATED"/>
    <property type="match status" value="1"/>
</dbReference>
<protein>
    <submittedName>
        <fullName evidence="1">Uncharacterized protein</fullName>
    </submittedName>
</protein>
<organism evidence="1 2">
    <name type="scientific">Effrenium voratum</name>
    <dbReference type="NCBI Taxonomy" id="2562239"/>
    <lineage>
        <taxon>Eukaryota</taxon>
        <taxon>Sar</taxon>
        <taxon>Alveolata</taxon>
        <taxon>Dinophyceae</taxon>
        <taxon>Suessiales</taxon>
        <taxon>Symbiodiniaceae</taxon>
        <taxon>Effrenium</taxon>
    </lineage>
</organism>